<dbReference type="GeneTree" id="ENSGT00940000154950"/>
<dbReference type="AlphaFoldDB" id="A0AAQ5YUG7"/>
<dbReference type="InterPro" id="IPR002547">
    <property type="entry name" value="tRNA-bd_dom"/>
</dbReference>
<dbReference type="InterPro" id="IPR012340">
    <property type="entry name" value="NA-bd_OB-fold"/>
</dbReference>
<keyword evidence="6" id="KW-1185">Reference proteome</keyword>
<evidence type="ECO:0000259" key="4">
    <source>
        <dbReference type="Pfam" id="PF01588"/>
    </source>
</evidence>
<organism evidence="5 6">
    <name type="scientific">Amphiprion ocellaris</name>
    <name type="common">Clown anemonefish</name>
    <dbReference type="NCBI Taxonomy" id="80972"/>
    <lineage>
        <taxon>Eukaryota</taxon>
        <taxon>Metazoa</taxon>
        <taxon>Chordata</taxon>
        <taxon>Craniata</taxon>
        <taxon>Vertebrata</taxon>
        <taxon>Euteleostomi</taxon>
        <taxon>Actinopterygii</taxon>
        <taxon>Neopterygii</taxon>
        <taxon>Teleostei</taxon>
        <taxon>Neoteleostei</taxon>
        <taxon>Acanthomorphata</taxon>
        <taxon>Ovalentaria</taxon>
        <taxon>Pomacentridae</taxon>
        <taxon>Amphiprion</taxon>
    </lineage>
</organism>
<keyword evidence="1" id="KW-0820">tRNA-binding</keyword>
<reference evidence="5" key="3">
    <citation type="submission" date="2025-09" db="UniProtKB">
        <authorList>
            <consortium name="Ensembl"/>
        </authorList>
    </citation>
    <scope>IDENTIFICATION</scope>
</reference>
<evidence type="ECO:0000256" key="3">
    <source>
        <dbReference type="ARBA" id="ARBA00022917"/>
    </source>
</evidence>
<name>A0AAQ5YUG7_AMPOC</name>
<dbReference type="Ensembl" id="ENSAOCT00000041302.1">
    <property type="protein sequence ID" value="ENSAOCP00000055586.1"/>
    <property type="gene ID" value="ENSAOCG00000027568.1"/>
</dbReference>
<dbReference type="SUPFAM" id="SSF50249">
    <property type="entry name" value="Nucleic acid-binding proteins"/>
    <property type="match status" value="1"/>
</dbReference>
<dbReference type="PANTHER" id="PTHR11586:SF33">
    <property type="entry name" value="AMINOACYL TRNA SYNTHASE COMPLEX-INTERACTING MULTIFUNCTIONAL PROTEIN 1"/>
    <property type="match status" value="1"/>
</dbReference>
<dbReference type="GO" id="GO:0006412">
    <property type="term" value="P:translation"/>
    <property type="evidence" value="ECO:0007669"/>
    <property type="project" value="UniProtKB-KW"/>
</dbReference>
<reference evidence="5" key="2">
    <citation type="submission" date="2025-08" db="UniProtKB">
        <authorList>
            <consortium name="Ensembl"/>
        </authorList>
    </citation>
    <scope>IDENTIFICATION</scope>
</reference>
<keyword evidence="3" id="KW-0648">Protein biosynthesis</keyword>
<accession>A0AAQ5YUG7</accession>
<evidence type="ECO:0000313" key="5">
    <source>
        <dbReference type="Ensembl" id="ENSAOCP00000055586.1"/>
    </source>
</evidence>
<evidence type="ECO:0000256" key="2">
    <source>
        <dbReference type="ARBA" id="ARBA00022884"/>
    </source>
</evidence>
<dbReference type="Proteomes" id="UP001501940">
    <property type="component" value="Chromosome 4"/>
</dbReference>
<proteinExistence type="predicted"/>
<gene>
    <name evidence="5" type="primary">CFL2</name>
</gene>
<dbReference type="GO" id="GO:0000049">
    <property type="term" value="F:tRNA binding"/>
    <property type="evidence" value="ECO:0007669"/>
    <property type="project" value="UniProtKB-KW"/>
</dbReference>
<dbReference type="Gene3D" id="2.40.50.140">
    <property type="entry name" value="Nucleic acid-binding proteins"/>
    <property type="match status" value="1"/>
</dbReference>
<keyword evidence="2" id="KW-0694">RNA-binding</keyword>
<dbReference type="Pfam" id="PF01588">
    <property type="entry name" value="tRNA_bind"/>
    <property type="match status" value="1"/>
</dbReference>
<sequence length="175" mass="19565">LVSHNQFQRNAICCKPWTRGQKVAKKPGSPDQEDEKVDVSRLDLRVGRIITAVQLLDTDSLYVEQIDVGEASPRTVVSELAKHVSWRVITVIFYSAKERDILSKGCFSVWDLTDPSKGGPGEPDRELNPKKRVWEEVQPDLRTDSQCVATYKGAAFEVVGKGVCKSQTMSDCEIK</sequence>
<evidence type="ECO:0000256" key="1">
    <source>
        <dbReference type="ARBA" id="ARBA00022555"/>
    </source>
</evidence>
<reference evidence="5 6" key="1">
    <citation type="submission" date="2022-01" db="EMBL/GenBank/DDBJ databases">
        <title>A chromosome-scale genome assembly of the false clownfish, Amphiprion ocellaris.</title>
        <authorList>
            <person name="Ryu T."/>
        </authorList>
    </citation>
    <scope>NUCLEOTIDE SEQUENCE [LARGE SCALE GENOMIC DNA]</scope>
</reference>
<dbReference type="InterPro" id="IPR051270">
    <property type="entry name" value="Tyrosine-tRNA_ligase_regulator"/>
</dbReference>
<feature type="domain" description="TRNA-binding" evidence="4">
    <location>
        <begin position="44"/>
        <end position="85"/>
    </location>
</feature>
<dbReference type="PANTHER" id="PTHR11586">
    <property type="entry name" value="TRNA-AMINOACYLATION COFACTOR ARC1 FAMILY MEMBER"/>
    <property type="match status" value="1"/>
</dbReference>
<evidence type="ECO:0000313" key="6">
    <source>
        <dbReference type="Proteomes" id="UP001501940"/>
    </source>
</evidence>
<protein>
    <recommendedName>
        <fullName evidence="4">tRNA-binding domain-containing protein</fullName>
    </recommendedName>
</protein>